<feature type="compositionally biased region" description="Polar residues" evidence="1">
    <location>
        <begin position="66"/>
        <end position="85"/>
    </location>
</feature>
<proteinExistence type="predicted"/>
<dbReference type="Pfam" id="PF15926">
    <property type="entry name" value="RNF220"/>
    <property type="match status" value="1"/>
</dbReference>
<protein>
    <recommendedName>
        <fullName evidence="2">E3 ubiquitin-protein ligase RNF220 middle domain-containing protein</fullName>
    </recommendedName>
</protein>
<dbReference type="EMBL" id="BGZK01006105">
    <property type="protein sequence ID" value="GBP16709.1"/>
    <property type="molecule type" value="Genomic_DNA"/>
</dbReference>
<dbReference type="OrthoDB" id="6270329at2759"/>
<dbReference type="InterPro" id="IPR031824">
    <property type="entry name" value="RNF220_mid"/>
</dbReference>
<dbReference type="PANTHER" id="PTHR13459">
    <property type="entry name" value="E3 UBIQUITIN-PROTEIN LIGASE RNF220 ISOFORM X1"/>
    <property type="match status" value="1"/>
</dbReference>
<feature type="region of interest" description="Disordered" evidence="1">
    <location>
        <begin position="66"/>
        <end position="92"/>
    </location>
</feature>
<evidence type="ECO:0000259" key="2">
    <source>
        <dbReference type="Pfam" id="PF15926"/>
    </source>
</evidence>
<dbReference type="GO" id="GO:0016567">
    <property type="term" value="P:protein ubiquitination"/>
    <property type="evidence" value="ECO:0007669"/>
    <property type="project" value="TreeGrafter"/>
</dbReference>
<name>A0A4C1TRV4_EUMVA</name>
<sequence>MHTIINTATSTCNLKASASFEKDTIVQCPSCDIKLHRYEVAKHCEQELQRLKELQPHVLAETCTQTENKSGTNEEAAHSTSNDQSLPEKRKPWSVFQRVQRNRQCRMKQRHRKRPTVPEHQCPVCNQQFSQDEIQQHVEDCLRQSRRTANGRRNMMNIK</sequence>
<comment type="caution">
    <text evidence="3">The sequence shown here is derived from an EMBL/GenBank/DDBJ whole genome shotgun (WGS) entry which is preliminary data.</text>
</comment>
<reference evidence="3 4" key="1">
    <citation type="journal article" date="2019" name="Commun. Biol.">
        <title>The bagworm genome reveals a unique fibroin gene that provides high tensile strength.</title>
        <authorList>
            <person name="Kono N."/>
            <person name="Nakamura H."/>
            <person name="Ohtoshi R."/>
            <person name="Tomita M."/>
            <person name="Numata K."/>
            <person name="Arakawa K."/>
        </authorList>
    </citation>
    <scope>NUCLEOTIDE SEQUENCE [LARGE SCALE GENOMIC DNA]</scope>
</reference>
<dbReference type="PANTHER" id="PTHR13459:SF1">
    <property type="entry name" value="E3 UBIQUITIN-PROTEIN LIGASE RNF220 ISOFORM X1"/>
    <property type="match status" value="1"/>
</dbReference>
<evidence type="ECO:0000256" key="1">
    <source>
        <dbReference type="SAM" id="MobiDB-lite"/>
    </source>
</evidence>
<evidence type="ECO:0000313" key="3">
    <source>
        <dbReference type="EMBL" id="GBP16709.1"/>
    </source>
</evidence>
<dbReference type="InterPro" id="IPR052443">
    <property type="entry name" value="E3_ubiq-ligase_RNF220-like"/>
</dbReference>
<dbReference type="STRING" id="151549.A0A4C1TRV4"/>
<organism evidence="3 4">
    <name type="scientific">Eumeta variegata</name>
    <name type="common">Bagworm moth</name>
    <name type="synonym">Eumeta japonica</name>
    <dbReference type="NCBI Taxonomy" id="151549"/>
    <lineage>
        <taxon>Eukaryota</taxon>
        <taxon>Metazoa</taxon>
        <taxon>Ecdysozoa</taxon>
        <taxon>Arthropoda</taxon>
        <taxon>Hexapoda</taxon>
        <taxon>Insecta</taxon>
        <taxon>Pterygota</taxon>
        <taxon>Neoptera</taxon>
        <taxon>Endopterygota</taxon>
        <taxon>Lepidoptera</taxon>
        <taxon>Glossata</taxon>
        <taxon>Ditrysia</taxon>
        <taxon>Tineoidea</taxon>
        <taxon>Psychidae</taxon>
        <taxon>Oiketicinae</taxon>
        <taxon>Eumeta</taxon>
    </lineage>
</organism>
<feature type="domain" description="E3 ubiquitin-protein ligase RNF220 middle" evidence="2">
    <location>
        <begin position="26"/>
        <end position="148"/>
    </location>
</feature>
<gene>
    <name evidence="3" type="ORF">EVAR_72223_1</name>
</gene>
<dbReference type="Gene3D" id="3.30.160.60">
    <property type="entry name" value="Classic Zinc Finger"/>
    <property type="match status" value="1"/>
</dbReference>
<dbReference type="Proteomes" id="UP000299102">
    <property type="component" value="Unassembled WGS sequence"/>
</dbReference>
<dbReference type="AlphaFoldDB" id="A0A4C1TRV4"/>
<dbReference type="GO" id="GO:0061630">
    <property type="term" value="F:ubiquitin protein ligase activity"/>
    <property type="evidence" value="ECO:0007669"/>
    <property type="project" value="TreeGrafter"/>
</dbReference>
<evidence type="ECO:0000313" key="4">
    <source>
        <dbReference type="Proteomes" id="UP000299102"/>
    </source>
</evidence>
<keyword evidence="4" id="KW-1185">Reference proteome</keyword>
<accession>A0A4C1TRV4</accession>